<dbReference type="RefSeq" id="YP_009098006.1">
    <property type="nucleotide sequence ID" value="NC_025416.1"/>
</dbReference>
<accession>A0A076G3X9</accession>
<dbReference type="Gene3D" id="3.40.960.10">
    <property type="entry name" value="VSR Endonuclease"/>
    <property type="match status" value="1"/>
</dbReference>
<protein>
    <submittedName>
        <fullName evidence="1">Uncharacterized protein</fullName>
    </submittedName>
</protein>
<keyword evidence="2" id="KW-1185">Reference proteome</keyword>
<dbReference type="GeneID" id="22276264"/>
<dbReference type="KEGG" id="vg:22276264"/>
<sequence>MPRKKTHEEFVEQVKDIAGNEYTVIGHYEYANQNIKMFHNECKEEFEIRPNNFLQGKRCSACRSKRISKTQAKPLSKVKRQLKEKHNGTIEIIGEYKNTHTKTDFKCLTCNHIFSSEPNSVLRLSGCPKCKVSKGEKLIAEFLKENNIRFKEQKRFKDCVHKRPLIFDFYLLDLNTLIEYDGLQHSKPIEYFGGVKAFEELKYRDSLKDDYAKRNNIRMIRVSYKQKEKEIIEELESVLGVVTRQESKAESSTPKS</sequence>
<organism evidence="1 2">
    <name type="scientific">Staphylococcus phage MCE-2014</name>
    <dbReference type="NCBI Taxonomy" id="1524910"/>
    <lineage>
        <taxon>Viruses</taxon>
        <taxon>Duplodnaviria</taxon>
        <taxon>Heunggongvirae</taxon>
        <taxon>Uroviricota</taxon>
        <taxon>Caudoviricetes</taxon>
        <taxon>Herelleviridae</taxon>
        <taxon>Twortvirinae</taxon>
        <taxon>Kayvirus</taxon>
        <taxon>Kayvirus MCE2014</taxon>
    </lineage>
</organism>
<name>A0A076G3X9_9CAUD</name>
<evidence type="ECO:0000313" key="1">
    <source>
        <dbReference type="EMBL" id="AII26916.1"/>
    </source>
</evidence>
<dbReference type="Proteomes" id="UP000028960">
    <property type="component" value="Segment"/>
</dbReference>
<evidence type="ECO:0000313" key="2">
    <source>
        <dbReference type="Proteomes" id="UP000028960"/>
    </source>
</evidence>
<proteinExistence type="predicted"/>
<reference evidence="1 2" key="1">
    <citation type="journal article" date="2014" name="Appl. Environ. Microbiol.">
        <title>Combined Use of Bacteriophage K and a Novel Bacteriophage To Reduce Staphylococcus aureus Biofilm Formation.</title>
        <authorList>
            <person name="Alves D.R."/>
            <person name="Gaudion A."/>
            <person name="Bean J.E."/>
            <person name="Perez Esteban P."/>
            <person name="Arnot T.C."/>
            <person name="Harper D.R."/>
            <person name="Kot W."/>
            <person name="Hansen L.H."/>
            <person name="Enright M.C."/>
            <person name="Jenkins A.T."/>
        </authorList>
    </citation>
    <scope>NUCLEOTIDE SEQUENCE [LARGE SCALE GENOMIC DNA]</scope>
</reference>
<dbReference type="EMBL" id="KJ888149">
    <property type="protein sequence ID" value="AII26916.1"/>
    <property type="molecule type" value="Genomic_DNA"/>
</dbReference>